<organism evidence="2 3">
    <name type="scientific">Candidatus Cryosericum terrychapinii</name>
    <dbReference type="NCBI Taxonomy" id="2290919"/>
    <lineage>
        <taxon>Bacteria</taxon>
        <taxon>Pseudomonadati</taxon>
        <taxon>Caldisericota/Cryosericota group</taxon>
        <taxon>Candidatus Cryosericota</taxon>
        <taxon>Candidatus Cryosericia</taxon>
        <taxon>Candidatus Cryosericales</taxon>
        <taxon>Candidatus Cryosericaceae</taxon>
        <taxon>Candidatus Cryosericum</taxon>
    </lineage>
</organism>
<evidence type="ECO:0000313" key="2">
    <source>
        <dbReference type="EMBL" id="RIE06048.1"/>
    </source>
</evidence>
<keyword evidence="1" id="KW-0472">Membrane</keyword>
<feature type="transmembrane region" description="Helical" evidence="1">
    <location>
        <begin position="115"/>
        <end position="138"/>
    </location>
</feature>
<dbReference type="GO" id="GO:0140359">
    <property type="term" value="F:ABC-type transporter activity"/>
    <property type="evidence" value="ECO:0007669"/>
    <property type="project" value="InterPro"/>
</dbReference>
<gene>
    <name evidence="2" type="ORF">SMC7_04460</name>
</gene>
<feature type="transmembrane region" description="Helical" evidence="1">
    <location>
        <begin position="16"/>
        <end position="36"/>
    </location>
</feature>
<dbReference type="Proteomes" id="UP000266328">
    <property type="component" value="Unassembled WGS sequence"/>
</dbReference>
<keyword evidence="1" id="KW-0812">Transmembrane</keyword>
<comment type="caution">
    <text evidence="2">The sequence shown here is derived from an EMBL/GenBank/DDBJ whole genome shotgun (WGS) entry which is preliminary data.</text>
</comment>
<dbReference type="RefSeq" id="WP_119089147.1">
    <property type="nucleotide sequence ID" value="NZ_QXIS01000027.1"/>
</dbReference>
<keyword evidence="1" id="KW-1133">Transmembrane helix</keyword>
<feature type="transmembrane region" description="Helical" evidence="1">
    <location>
        <begin position="238"/>
        <end position="257"/>
    </location>
</feature>
<dbReference type="Pfam" id="PF12679">
    <property type="entry name" value="ABC2_membrane_2"/>
    <property type="match status" value="1"/>
</dbReference>
<sequence>MNMYLHELKSMRKSTIMWTCSMIAIALVYLSLYPAIFSDGAHFKDMLAGYPASIRAVLGVTLDSVTTLLGFYSMIIAFVVLCGGIQAMNLGMSMLSKETRERTADFLLVKPVSRAAVVTAKILAGLTVFLITDVVYYAGASVIASIVKQSSYSGGLFFMINLTLFFVQLIFFAIGAVVSVFFDRLRSVLPVSLGTVFGCYIIGALVAAGKDDWARFISPFRYFDYSYIIQNSRYETPYLATGAVIVIVSVVTCYFVYARKDIHAVS</sequence>
<keyword evidence="3" id="KW-1185">Reference proteome</keyword>
<feature type="transmembrane region" description="Helical" evidence="1">
    <location>
        <begin position="189"/>
        <end position="209"/>
    </location>
</feature>
<dbReference type="EMBL" id="QXIS01000027">
    <property type="protein sequence ID" value="RIE06048.1"/>
    <property type="molecule type" value="Genomic_DNA"/>
</dbReference>
<proteinExistence type="predicted"/>
<evidence type="ECO:0000313" key="3">
    <source>
        <dbReference type="Proteomes" id="UP000266328"/>
    </source>
</evidence>
<feature type="transmembrane region" description="Helical" evidence="1">
    <location>
        <begin position="158"/>
        <end position="182"/>
    </location>
</feature>
<protein>
    <submittedName>
        <fullName evidence="2">ABC transporter permease</fullName>
    </submittedName>
</protein>
<accession>A0A398CZT5</accession>
<dbReference type="AlphaFoldDB" id="A0A398CZT5"/>
<evidence type="ECO:0000256" key="1">
    <source>
        <dbReference type="SAM" id="Phobius"/>
    </source>
</evidence>
<feature type="transmembrane region" description="Helical" evidence="1">
    <location>
        <begin position="71"/>
        <end position="95"/>
    </location>
</feature>
<dbReference type="GO" id="GO:0005886">
    <property type="term" value="C:plasma membrane"/>
    <property type="evidence" value="ECO:0007669"/>
    <property type="project" value="UniProtKB-SubCell"/>
</dbReference>
<reference evidence="2 3" key="1">
    <citation type="submission" date="2018-09" db="EMBL/GenBank/DDBJ databases">
        <title>Discovery and Ecogenomic Context for Candidatus Cryosericales, a Global Caldiserica Order Active in Thawing Permafrost.</title>
        <authorList>
            <person name="Martinez M.A."/>
            <person name="Woodcroft B.J."/>
            <person name="Ignacio Espinoza J.C."/>
            <person name="Zayed A."/>
            <person name="Singleton C.M."/>
            <person name="Boyd J."/>
            <person name="Li Y.-F."/>
            <person name="Purvine S."/>
            <person name="Maughan H."/>
            <person name="Hodgkins S.B."/>
            <person name="Anderson D."/>
            <person name="Sederholm M."/>
            <person name="Temperton B."/>
            <person name="Saleska S.R."/>
            <person name="Tyson G.W."/>
            <person name="Rich V.I."/>
        </authorList>
    </citation>
    <scope>NUCLEOTIDE SEQUENCE [LARGE SCALE GENOMIC DNA]</scope>
    <source>
        <strain evidence="2 3">SMC7</strain>
    </source>
</reference>
<dbReference type="PANTHER" id="PTHR37305">
    <property type="entry name" value="INTEGRAL MEMBRANE PROTEIN-RELATED"/>
    <property type="match status" value="1"/>
</dbReference>
<dbReference type="OrthoDB" id="9800309at2"/>
<name>A0A398CZT5_9BACT</name>
<dbReference type="PANTHER" id="PTHR37305:SF1">
    <property type="entry name" value="MEMBRANE PROTEIN"/>
    <property type="match status" value="1"/>
</dbReference>